<dbReference type="Gene3D" id="2.160.20.120">
    <property type="match status" value="1"/>
</dbReference>
<evidence type="ECO:0000259" key="2">
    <source>
        <dbReference type="Pfam" id="PF10988"/>
    </source>
</evidence>
<sequence>MKKLRLLLPGLLLALLLTAFQTFAADTRETRTVAPFTAVSLGGSMQVVFRQGSPQKVEVQGDTEDLTHIETTVENGKLRINTVRESGLFSGYNFRSKVVIYVTAPTVTALSVGGSGSLRAAEPIRANKLKLAVGGSGSLVLAGVTAESIDSSVAGSGSLKISSGSVTSQEISISGSGGVQAEALAAKTCDVRVAGSGSCRVQATETLDARIAGSGSVYVRGNPRVNSSTAGSGRVHKL</sequence>
<dbReference type="PANTHER" id="PTHR39200:SF1">
    <property type="entry name" value="AUTO-TRANSPORTER ADHESIN HEAD GIN DOMAIN-CONTAINING PROTEIN-RELATED"/>
    <property type="match status" value="1"/>
</dbReference>
<feature type="chain" id="PRO_5011713744" evidence="1">
    <location>
        <begin position="25"/>
        <end position="238"/>
    </location>
</feature>
<dbReference type="Pfam" id="PF10988">
    <property type="entry name" value="DUF2807"/>
    <property type="match status" value="1"/>
</dbReference>
<dbReference type="OrthoDB" id="680270at2"/>
<evidence type="ECO:0000313" key="4">
    <source>
        <dbReference type="Proteomes" id="UP000199249"/>
    </source>
</evidence>
<dbReference type="InterPro" id="IPR021255">
    <property type="entry name" value="DUF2807"/>
</dbReference>
<gene>
    <name evidence="3" type="ORF">SAMN04488069_108106</name>
</gene>
<dbReference type="Proteomes" id="UP000199249">
    <property type="component" value="Unassembled WGS sequence"/>
</dbReference>
<feature type="domain" description="Putative auto-transporter adhesin head GIN" evidence="2">
    <location>
        <begin position="35"/>
        <end position="223"/>
    </location>
</feature>
<name>A0A1H3JJ40_9BACT</name>
<dbReference type="RefSeq" id="WP_092740802.1">
    <property type="nucleotide sequence ID" value="NZ_FNOV01000008.1"/>
</dbReference>
<dbReference type="PANTHER" id="PTHR39200">
    <property type="entry name" value="HYPOTHETICAL EXPORTED PROTEIN"/>
    <property type="match status" value="1"/>
</dbReference>
<proteinExistence type="predicted"/>
<evidence type="ECO:0000256" key="1">
    <source>
        <dbReference type="SAM" id="SignalP"/>
    </source>
</evidence>
<protein>
    <submittedName>
        <fullName evidence="3">Putative auto-transporter adhesin, head GIN domain</fullName>
    </submittedName>
</protein>
<reference evidence="4" key="1">
    <citation type="submission" date="2016-10" db="EMBL/GenBank/DDBJ databases">
        <authorList>
            <person name="Varghese N."/>
            <person name="Submissions S."/>
        </authorList>
    </citation>
    <scope>NUCLEOTIDE SEQUENCE [LARGE SCALE GENOMIC DNA]</scope>
    <source>
        <strain evidence="4">CGMCC 1.8975</strain>
    </source>
</reference>
<accession>A0A1H3JJ40</accession>
<keyword evidence="4" id="KW-1185">Reference proteome</keyword>
<dbReference type="STRING" id="651662.SAMN04488069_108106"/>
<keyword evidence="1" id="KW-0732">Signal</keyword>
<dbReference type="AlphaFoldDB" id="A0A1H3JJ40"/>
<evidence type="ECO:0000313" key="3">
    <source>
        <dbReference type="EMBL" id="SDY39961.1"/>
    </source>
</evidence>
<feature type="signal peptide" evidence="1">
    <location>
        <begin position="1"/>
        <end position="24"/>
    </location>
</feature>
<dbReference type="EMBL" id="FNOV01000008">
    <property type="protein sequence ID" value="SDY39961.1"/>
    <property type="molecule type" value="Genomic_DNA"/>
</dbReference>
<organism evidence="3 4">
    <name type="scientific">Hymenobacter psychrophilus</name>
    <dbReference type="NCBI Taxonomy" id="651662"/>
    <lineage>
        <taxon>Bacteria</taxon>
        <taxon>Pseudomonadati</taxon>
        <taxon>Bacteroidota</taxon>
        <taxon>Cytophagia</taxon>
        <taxon>Cytophagales</taxon>
        <taxon>Hymenobacteraceae</taxon>
        <taxon>Hymenobacter</taxon>
    </lineage>
</organism>